<dbReference type="PRINTS" id="PR00463">
    <property type="entry name" value="EP450I"/>
</dbReference>
<comment type="cofactor">
    <cofactor evidence="1 10">
        <name>heme</name>
        <dbReference type="ChEBI" id="CHEBI:30413"/>
    </cofactor>
</comment>
<dbReference type="GO" id="GO:0016705">
    <property type="term" value="F:oxidoreductase activity, acting on paired donors, with incorporation or reduction of molecular oxygen"/>
    <property type="evidence" value="ECO:0007669"/>
    <property type="project" value="InterPro"/>
</dbReference>
<evidence type="ECO:0000256" key="4">
    <source>
        <dbReference type="ARBA" id="ARBA00022723"/>
    </source>
</evidence>
<dbReference type="GO" id="GO:0020037">
    <property type="term" value="F:heme binding"/>
    <property type="evidence" value="ECO:0007669"/>
    <property type="project" value="InterPro"/>
</dbReference>
<evidence type="ECO:0000313" key="14">
    <source>
        <dbReference type="EMBL" id="CAF3621891.1"/>
    </source>
</evidence>
<evidence type="ECO:0000256" key="5">
    <source>
        <dbReference type="ARBA" id="ARBA00022737"/>
    </source>
</evidence>
<dbReference type="FunFam" id="1.10.630.10:FF:000182">
    <property type="entry name" value="Cytochrome P450 3A4"/>
    <property type="match status" value="1"/>
</dbReference>
<keyword evidence="7 10" id="KW-0408">Iron</keyword>
<dbReference type="GO" id="GO:0008395">
    <property type="term" value="F:steroid hydroxylase activity"/>
    <property type="evidence" value="ECO:0007669"/>
    <property type="project" value="TreeGrafter"/>
</dbReference>
<evidence type="ECO:0000313" key="15">
    <source>
        <dbReference type="Proteomes" id="UP000663845"/>
    </source>
</evidence>
<evidence type="ECO:0000256" key="3">
    <source>
        <dbReference type="ARBA" id="ARBA00022617"/>
    </source>
</evidence>
<dbReference type="InterPro" id="IPR002401">
    <property type="entry name" value="Cyt_P450_E_grp-I"/>
</dbReference>
<evidence type="ECO:0000256" key="10">
    <source>
        <dbReference type="PIRSR" id="PIRSR602401-1"/>
    </source>
</evidence>
<dbReference type="GO" id="GO:0005506">
    <property type="term" value="F:iron ion binding"/>
    <property type="evidence" value="ECO:0007669"/>
    <property type="project" value="InterPro"/>
</dbReference>
<dbReference type="PRINTS" id="PR00385">
    <property type="entry name" value="P450"/>
</dbReference>
<comment type="similarity">
    <text evidence="2 11">Belongs to the cytochrome P450 family.</text>
</comment>
<dbReference type="CDD" id="cd11055">
    <property type="entry name" value="CYP3A-like"/>
    <property type="match status" value="1"/>
</dbReference>
<evidence type="ECO:0000256" key="2">
    <source>
        <dbReference type="ARBA" id="ARBA00010617"/>
    </source>
</evidence>
<dbReference type="Pfam" id="PF02493">
    <property type="entry name" value="MORN"/>
    <property type="match status" value="3"/>
</dbReference>
<dbReference type="Pfam" id="PF00067">
    <property type="entry name" value="p450"/>
    <property type="match status" value="1"/>
</dbReference>
<keyword evidence="4 10" id="KW-0479">Metal-binding</keyword>
<name>A0A813PZ39_9BILA</name>
<keyword evidence="5" id="KW-0677">Repeat</keyword>
<dbReference type="EMBL" id="CAJOAZ010000343">
    <property type="protein sequence ID" value="CAF3621891.1"/>
    <property type="molecule type" value="Genomic_DNA"/>
</dbReference>
<dbReference type="SUPFAM" id="SSF82185">
    <property type="entry name" value="Histone H3 K4-specific methyltransferase SET7/9 N-terminal domain"/>
    <property type="match status" value="1"/>
</dbReference>
<proteinExistence type="inferred from homology"/>
<evidence type="ECO:0000256" key="7">
    <source>
        <dbReference type="ARBA" id="ARBA00023004"/>
    </source>
</evidence>
<dbReference type="InterPro" id="IPR001128">
    <property type="entry name" value="Cyt_P450"/>
</dbReference>
<feature type="chain" id="PRO_5036222636" description="Cytochrome P450" evidence="12">
    <location>
        <begin position="18"/>
        <end position="658"/>
    </location>
</feature>
<gene>
    <name evidence="13" type="ORF">JYZ213_LOCUS2923</name>
    <name evidence="14" type="ORF">OXD698_LOCUS7475</name>
</gene>
<protein>
    <recommendedName>
        <fullName evidence="16">Cytochrome P450</fullName>
    </recommendedName>
</protein>
<dbReference type="InterPro" id="IPR050705">
    <property type="entry name" value="Cytochrome_P450_3A"/>
</dbReference>
<evidence type="ECO:0000256" key="12">
    <source>
        <dbReference type="SAM" id="SignalP"/>
    </source>
</evidence>
<dbReference type="InterPro" id="IPR017972">
    <property type="entry name" value="Cyt_P450_CS"/>
</dbReference>
<dbReference type="PROSITE" id="PS00086">
    <property type="entry name" value="CYTOCHROME_P450"/>
    <property type="match status" value="1"/>
</dbReference>
<dbReference type="PANTHER" id="PTHR24302:SF15">
    <property type="entry name" value="FATTY-ACID PEROXYGENASE"/>
    <property type="match status" value="1"/>
</dbReference>
<comment type="caution">
    <text evidence="13">The sequence shown here is derived from an EMBL/GenBank/DDBJ whole genome shotgun (WGS) entry which is preliminary data.</text>
</comment>
<sequence>MYSSVFFLILIPLVTQASWFGFGNKKTEPPKTTTTTPSVLAALVTTTSPSTNAPFGWNSKTTIQSSLTPVTERCGTVMYEHNPNNYYCGAFSNKRRNGLGIRTFGDGATYLGEYHLDGVTGVGYWLEKNSNRYLGDIVSKQKVGNGYYMWTNGDSYMGSWYANKMHGEGVLWSKNAKEVYIGSFVNGIKSGHGHTPVLVVSDPDILQEVFIKSFSKFHSRRESPFASHQAKDTNLFNAVGLRWKRQRFVLNPTFSSLKLKQMSPLIHRSIETLMEKMADQCARGESFDIYAYFKRFTMDTIWSCGFGLDTDMQNNVNDPYLANSEKMFSPNKMVGIIFILTILIKELTKVWRSIFQAFGIIRYWLRHYIPVTKRFIDESPSTWIKKQANEMIEKRKDIGHTRRTDLLQLMLESMSEQDFIKDGLASSEKSDDTGVEAPLVRKITKHETSANILLFMLAGYETTSTALSYVTYVLATHPEEQRKLQEHIDAHFNPETEHAMPTYETVSEMDYLDMFIRETLRMCPIAPSAISRQSTDDFHIKDFGAVPAGTLIVVDIYNLHYNPDLWGPLNTHEFHPERFATKRHPMGWLPFGAGPRNCVGMRFALLEMKMLLVRLLKTYTLIDCGEKTRKPFQELTEMAVIAPKEAIVQLQCRDQHLD</sequence>
<evidence type="ECO:0000313" key="13">
    <source>
        <dbReference type="EMBL" id="CAF0758614.1"/>
    </source>
</evidence>
<dbReference type="SUPFAM" id="SSF48264">
    <property type="entry name" value="Cytochrome P450"/>
    <property type="match status" value="1"/>
</dbReference>
<feature type="signal peptide" evidence="12">
    <location>
        <begin position="1"/>
        <end position="17"/>
    </location>
</feature>
<keyword evidence="3 10" id="KW-0349">Heme</keyword>
<dbReference type="SMART" id="SM00698">
    <property type="entry name" value="MORN"/>
    <property type="match status" value="4"/>
</dbReference>
<evidence type="ECO:0000256" key="6">
    <source>
        <dbReference type="ARBA" id="ARBA00023002"/>
    </source>
</evidence>
<evidence type="ECO:0000256" key="11">
    <source>
        <dbReference type="RuleBase" id="RU000461"/>
    </source>
</evidence>
<reference evidence="13" key="1">
    <citation type="submission" date="2021-02" db="EMBL/GenBank/DDBJ databases">
        <authorList>
            <person name="Nowell W R."/>
        </authorList>
    </citation>
    <scope>NUCLEOTIDE SEQUENCE</scope>
</reference>
<keyword evidence="12" id="KW-0732">Signal</keyword>
<keyword evidence="6 11" id="KW-0560">Oxidoreductase</keyword>
<evidence type="ECO:0000256" key="9">
    <source>
        <dbReference type="ARBA" id="ARBA00043906"/>
    </source>
</evidence>
<organism evidence="13 15">
    <name type="scientific">Adineta steineri</name>
    <dbReference type="NCBI Taxonomy" id="433720"/>
    <lineage>
        <taxon>Eukaryota</taxon>
        <taxon>Metazoa</taxon>
        <taxon>Spiralia</taxon>
        <taxon>Gnathifera</taxon>
        <taxon>Rotifera</taxon>
        <taxon>Eurotatoria</taxon>
        <taxon>Bdelloidea</taxon>
        <taxon>Adinetida</taxon>
        <taxon>Adinetidae</taxon>
        <taxon>Adineta</taxon>
    </lineage>
</organism>
<dbReference type="Proteomes" id="UP000663845">
    <property type="component" value="Unassembled WGS sequence"/>
</dbReference>
<dbReference type="EMBL" id="CAJNOG010000015">
    <property type="protein sequence ID" value="CAF0758614.1"/>
    <property type="molecule type" value="Genomic_DNA"/>
</dbReference>
<dbReference type="AlphaFoldDB" id="A0A813PZ39"/>
<dbReference type="PANTHER" id="PTHR24302">
    <property type="entry name" value="CYTOCHROME P450 FAMILY 3"/>
    <property type="match status" value="1"/>
</dbReference>
<comment type="function">
    <text evidence="9">Cytochromes P450 are a group of heme-thiolate monooxygenases. They oxidize a variety of structurally unrelated compounds, including steroids, fatty acids, and xenobiotics.</text>
</comment>
<evidence type="ECO:0000256" key="1">
    <source>
        <dbReference type="ARBA" id="ARBA00001971"/>
    </source>
</evidence>
<accession>A0A813PZ39</accession>
<dbReference type="InterPro" id="IPR003409">
    <property type="entry name" value="MORN"/>
</dbReference>
<dbReference type="Proteomes" id="UP000663844">
    <property type="component" value="Unassembled WGS sequence"/>
</dbReference>
<evidence type="ECO:0000256" key="8">
    <source>
        <dbReference type="ARBA" id="ARBA00023033"/>
    </source>
</evidence>
<keyword evidence="8 11" id="KW-0503">Monooxygenase</keyword>
<dbReference type="Gene3D" id="1.10.630.10">
    <property type="entry name" value="Cytochrome P450"/>
    <property type="match status" value="1"/>
</dbReference>
<feature type="binding site" description="axial binding residue" evidence="10">
    <location>
        <position position="598"/>
    </location>
    <ligand>
        <name>heme</name>
        <dbReference type="ChEBI" id="CHEBI:30413"/>
    </ligand>
    <ligandPart>
        <name>Fe</name>
        <dbReference type="ChEBI" id="CHEBI:18248"/>
    </ligandPart>
</feature>
<dbReference type="InterPro" id="IPR036396">
    <property type="entry name" value="Cyt_P450_sf"/>
</dbReference>
<evidence type="ECO:0008006" key="16">
    <source>
        <dbReference type="Google" id="ProtNLM"/>
    </source>
</evidence>